<comment type="pathway">
    <text evidence="1 7">Carbohydrate degradation; pentose phosphate pathway; D-ribulose 5-phosphate from D-glucose 6-phosphate (oxidative stage): step 1/3.</text>
</comment>
<dbReference type="InterPro" id="IPR036291">
    <property type="entry name" value="NAD(P)-bd_dom_sf"/>
</dbReference>
<protein>
    <recommendedName>
        <fullName evidence="7">Glucose-6-phosphate 1-dehydrogenase</fullName>
        <shortName evidence="7">G6PD</shortName>
        <ecNumber evidence="7">1.1.1.49</ecNumber>
    </recommendedName>
</protein>
<keyword evidence="11" id="KW-1185">Reference proteome</keyword>
<feature type="binding site" evidence="7">
    <location>
        <position position="195"/>
    </location>
    <ligand>
        <name>substrate</name>
    </ligand>
</feature>
<feature type="binding site" evidence="7">
    <location>
        <position position="248"/>
    </location>
    <ligand>
        <name>substrate</name>
    </ligand>
</feature>
<reference evidence="10 11" key="1">
    <citation type="journal article" date="2015" name="Genome Announc.">
        <title>Expanding the biotechnology potential of lactobacilli through comparative genomics of 213 strains and associated genera.</title>
        <authorList>
            <person name="Sun Z."/>
            <person name="Harris H.M."/>
            <person name="McCann A."/>
            <person name="Guo C."/>
            <person name="Argimon S."/>
            <person name="Zhang W."/>
            <person name="Yang X."/>
            <person name="Jeffery I.B."/>
            <person name="Cooney J.C."/>
            <person name="Kagawa T.F."/>
            <person name="Liu W."/>
            <person name="Song Y."/>
            <person name="Salvetti E."/>
            <person name="Wrobel A."/>
            <person name="Rasinkangas P."/>
            <person name="Parkhill J."/>
            <person name="Rea M.C."/>
            <person name="O'Sullivan O."/>
            <person name="Ritari J."/>
            <person name="Douillard F.P."/>
            <person name="Paul Ross R."/>
            <person name="Yang R."/>
            <person name="Briner A.E."/>
            <person name="Felis G.E."/>
            <person name="de Vos W.M."/>
            <person name="Barrangou R."/>
            <person name="Klaenhammer T.R."/>
            <person name="Caufield P.W."/>
            <person name="Cui Y."/>
            <person name="Zhang H."/>
            <person name="O'Toole P.W."/>
        </authorList>
    </citation>
    <scope>NUCLEOTIDE SEQUENCE [LARGE SCALE GENOMIC DNA]</scope>
    <source>
        <strain evidence="10 11">DSM 20190</strain>
    </source>
</reference>
<keyword evidence="5 7" id="KW-0560">Oxidoreductase</keyword>
<dbReference type="NCBIfam" id="TIGR00871">
    <property type="entry name" value="zwf"/>
    <property type="match status" value="1"/>
</dbReference>
<comment type="similarity">
    <text evidence="2 7">Belongs to the glucose-6-phosphate dehydrogenase family.</text>
</comment>
<feature type="domain" description="Glucose-6-phosphate dehydrogenase C-terminal" evidence="9">
    <location>
        <begin position="204"/>
        <end position="496"/>
    </location>
</feature>
<dbReference type="AlphaFoldDB" id="A0A0R2FRY9"/>
<dbReference type="GO" id="GO:0004345">
    <property type="term" value="F:glucose-6-phosphate dehydrogenase activity"/>
    <property type="evidence" value="ECO:0007669"/>
    <property type="project" value="UniProtKB-UniRule"/>
</dbReference>
<dbReference type="SUPFAM" id="SSF55347">
    <property type="entry name" value="Glyceraldehyde-3-phosphate dehydrogenase-like, C-terminal domain"/>
    <property type="match status" value="1"/>
</dbReference>
<proteinExistence type="inferred from homology"/>
<evidence type="ECO:0000259" key="9">
    <source>
        <dbReference type="Pfam" id="PF02781"/>
    </source>
</evidence>
<feature type="binding site" evidence="7">
    <location>
        <position position="229"/>
    </location>
    <ligand>
        <name>substrate</name>
    </ligand>
</feature>
<dbReference type="EMBL" id="JQAX01000004">
    <property type="protein sequence ID" value="KRN31218.1"/>
    <property type="molecule type" value="Genomic_DNA"/>
</dbReference>
<feature type="active site" description="Proton acceptor" evidence="7">
    <location>
        <position position="253"/>
    </location>
</feature>
<evidence type="ECO:0000256" key="4">
    <source>
        <dbReference type="ARBA" id="ARBA00022857"/>
    </source>
</evidence>
<sequence>MGKTFKKGVIIVSAEITTLLTFFGGTGDLAKRKLYPSTYSLYKKGFLQNHFAIVGSSRQTLTDEEFRQLVLDSIAEEADNYEQAQDFVSHFYYVQTDVTDPKGYAKLLELNNKLDEHYQLKGNRIFYMSVAPRFFGTIARYLKSEGLITDNGEFNRLMIEKPFGSSYETAEKLQSELAEAFDDDQIYRIDHYLGKEMVQNIAPLRFGNPMLDAAWNKDYIENIQVTLSEVLGVEGRAGYYDTAGALRDMIQNHTMQIIGWLAMEKPTDFTDKAIRAAKNAAFNALKIYSPQEVAENFVRGQYGASADGSQIKYLDEPDVPADSQNNTYVAGKLQFDMDRWQGVPFYIRSGKRLAAKATRVDVVFKKGVNIFGVGGEKLVNPVLSILIDPVGKIEFTLNAKDTTSEFQTRPDTLTWEVSASDKAMTPSPYERMLHDCMNGDGSNFADWNGVSVAWKFVDAIQEAWDQKPATDFPNYVSGSMGPKAADELLAKDGNAWIFKG</sequence>
<dbReference type="PANTHER" id="PTHR23429">
    <property type="entry name" value="GLUCOSE-6-PHOSPHATE 1-DEHYDROGENASE G6PD"/>
    <property type="match status" value="1"/>
</dbReference>
<evidence type="ECO:0000256" key="2">
    <source>
        <dbReference type="ARBA" id="ARBA00009975"/>
    </source>
</evidence>
<comment type="catalytic activity">
    <reaction evidence="7">
        <text>D-glucose 6-phosphate + NADP(+) = 6-phospho-D-glucono-1,5-lactone + NADPH + H(+)</text>
        <dbReference type="Rhea" id="RHEA:15841"/>
        <dbReference type="ChEBI" id="CHEBI:15378"/>
        <dbReference type="ChEBI" id="CHEBI:57783"/>
        <dbReference type="ChEBI" id="CHEBI:57955"/>
        <dbReference type="ChEBI" id="CHEBI:58349"/>
        <dbReference type="ChEBI" id="CHEBI:61548"/>
        <dbReference type="EC" id="1.1.1.49"/>
    </reaction>
</comment>
<dbReference type="PROSITE" id="PS00069">
    <property type="entry name" value="G6P_DEHYDROGENASE"/>
    <property type="match status" value="1"/>
</dbReference>
<dbReference type="Gene3D" id="3.40.50.720">
    <property type="entry name" value="NAD(P)-binding Rossmann-like Domain"/>
    <property type="match status" value="1"/>
</dbReference>
<evidence type="ECO:0000256" key="7">
    <source>
        <dbReference type="HAMAP-Rule" id="MF_00966"/>
    </source>
</evidence>
<dbReference type="FunCoup" id="A0A0R2FRY9">
    <property type="interactions" value="201"/>
</dbReference>
<feature type="binding site" evidence="7">
    <location>
        <position position="351"/>
    </location>
    <ligand>
        <name>substrate</name>
    </ligand>
</feature>
<feature type="binding site" evidence="7">
    <location>
        <position position="191"/>
    </location>
    <ligand>
        <name>substrate</name>
    </ligand>
</feature>
<dbReference type="PATRIC" id="fig|1123500.6.peg.1101"/>
<comment type="function">
    <text evidence="7">Catalyzes the oxidation of glucose 6-phosphate to 6-phosphogluconolactone.</text>
</comment>
<organism evidence="10 11">
    <name type="scientific">Weissella halotolerans DSM 20190</name>
    <dbReference type="NCBI Taxonomy" id="1123500"/>
    <lineage>
        <taxon>Bacteria</taxon>
        <taxon>Bacillati</taxon>
        <taxon>Bacillota</taxon>
        <taxon>Bacilli</taxon>
        <taxon>Lactobacillales</taxon>
        <taxon>Lactobacillaceae</taxon>
        <taxon>Weissella</taxon>
    </lineage>
</organism>
<dbReference type="HAMAP" id="MF_00966">
    <property type="entry name" value="G6PD"/>
    <property type="match status" value="1"/>
</dbReference>
<accession>A0A0R2FRY9</accession>
<dbReference type="Pfam" id="PF02781">
    <property type="entry name" value="G6PD_C"/>
    <property type="match status" value="1"/>
</dbReference>
<evidence type="ECO:0000259" key="8">
    <source>
        <dbReference type="Pfam" id="PF00479"/>
    </source>
</evidence>
<evidence type="ECO:0000313" key="10">
    <source>
        <dbReference type="EMBL" id="KRN31218.1"/>
    </source>
</evidence>
<dbReference type="STRING" id="1123500.GCA_000420365_01151"/>
<dbReference type="SUPFAM" id="SSF51735">
    <property type="entry name" value="NAD(P)-binding Rossmann-fold domains"/>
    <property type="match status" value="1"/>
</dbReference>
<evidence type="ECO:0000256" key="5">
    <source>
        <dbReference type="ARBA" id="ARBA00023002"/>
    </source>
</evidence>
<name>A0A0R2FRY9_9LACO</name>
<dbReference type="EC" id="1.1.1.49" evidence="7"/>
<dbReference type="InterPro" id="IPR001282">
    <property type="entry name" value="G6P_DH"/>
</dbReference>
<feature type="binding site" evidence="7">
    <location>
        <position position="356"/>
    </location>
    <ligand>
        <name>substrate</name>
    </ligand>
</feature>
<evidence type="ECO:0000256" key="1">
    <source>
        <dbReference type="ARBA" id="ARBA00004937"/>
    </source>
</evidence>
<evidence type="ECO:0000313" key="11">
    <source>
        <dbReference type="Proteomes" id="UP000051296"/>
    </source>
</evidence>
<dbReference type="GO" id="GO:0050661">
    <property type="term" value="F:NADP binding"/>
    <property type="evidence" value="ECO:0007669"/>
    <property type="project" value="UniProtKB-UniRule"/>
</dbReference>
<evidence type="ECO:0000256" key="6">
    <source>
        <dbReference type="ARBA" id="ARBA00023277"/>
    </source>
</evidence>
<dbReference type="PIRSF" id="PIRSF000110">
    <property type="entry name" value="G6PD"/>
    <property type="match status" value="1"/>
</dbReference>
<feature type="binding site" evidence="7">
    <location>
        <position position="58"/>
    </location>
    <ligand>
        <name>NADP(+)</name>
        <dbReference type="ChEBI" id="CHEBI:58349"/>
    </ligand>
</feature>
<dbReference type="Gene3D" id="3.30.360.10">
    <property type="entry name" value="Dihydrodipicolinate Reductase, domain 2"/>
    <property type="match status" value="1"/>
</dbReference>
<dbReference type="eggNOG" id="COG0364">
    <property type="taxonomic scope" value="Bacteria"/>
</dbReference>
<gene>
    <name evidence="7" type="primary">zwf</name>
    <name evidence="10" type="ORF">IV68_GL001100</name>
</gene>
<feature type="binding site" evidence="7">
    <location>
        <position position="161"/>
    </location>
    <ligand>
        <name>NADP(+)</name>
        <dbReference type="ChEBI" id="CHEBI:58349"/>
    </ligand>
</feature>
<dbReference type="GO" id="GO:0006006">
    <property type="term" value="P:glucose metabolic process"/>
    <property type="evidence" value="ECO:0007669"/>
    <property type="project" value="UniProtKB-KW"/>
</dbReference>
<feature type="binding site" evidence="7">
    <location>
        <begin position="24"/>
        <end position="31"/>
    </location>
    <ligand>
        <name>NADP(+)</name>
        <dbReference type="ChEBI" id="CHEBI:58349"/>
    </ligand>
</feature>
<feature type="domain" description="Glucose-6-phosphate dehydrogenase NAD-binding" evidence="8">
    <location>
        <begin position="22"/>
        <end position="200"/>
    </location>
</feature>
<dbReference type="UniPathway" id="UPA00115">
    <property type="reaction ID" value="UER00408"/>
</dbReference>
<feature type="binding site" evidence="7">
    <location>
        <begin position="97"/>
        <end position="98"/>
    </location>
    <ligand>
        <name>NADP(+)</name>
        <dbReference type="ChEBI" id="CHEBI:58349"/>
    </ligand>
</feature>
<dbReference type="PANTHER" id="PTHR23429:SF0">
    <property type="entry name" value="GLUCOSE-6-PHOSPHATE 1-DEHYDROGENASE"/>
    <property type="match status" value="1"/>
</dbReference>
<dbReference type="GO" id="GO:0005829">
    <property type="term" value="C:cytosol"/>
    <property type="evidence" value="ECO:0007669"/>
    <property type="project" value="TreeGrafter"/>
</dbReference>
<dbReference type="PRINTS" id="PR00079">
    <property type="entry name" value="G6PDHDRGNASE"/>
</dbReference>
<keyword evidence="6 7" id="KW-0119">Carbohydrate metabolism</keyword>
<dbReference type="InterPro" id="IPR019796">
    <property type="entry name" value="G6P_DH_AS"/>
</dbReference>
<dbReference type="Pfam" id="PF00479">
    <property type="entry name" value="G6PD_N"/>
    <property type="match status" value="1"/>
</dbReference>
<dbReference type="InterPro" id="IPR022674">
    <property type="entry name" value="G6P_DH_NAD-bd"/>
</dbReference>
<comment type="caution">
    <text evidence="10">The sequence shown here is derived from an EMBL/GenBank/DDBJ whole genome shotgun (WGS) entry which is preliminary data.</text>
</comment>
<evidence type="ECO:0000256" key="3">
    <source>
        <dbReference type="ARBA" id="ARBA00022526"/>
    </source>
</evidence>
<dbReference type="GO" id="GO:0009051">
    <property type="term" value="P:pentose-phosphate shunt, oxidative branch"/>
    <property type="evidence" value="ECO:0007669"/>
    <property type="project" value="TreeGrafter"/>
</dbReference>
<keyword evidence="4 7" id="KW-0521">NADP</keyword>
<keyword evidence="3 7" id="KW-0313">Glucose metabolism</keyword>
<dbReference type="Proteomes" id="UP000051296">
    <property type="component" value="Unassembled WGS sequence"/>
</dbReference>
<dbReference type="InterPro" id="IPR022675">
    <property type="entry name" value="G6P_DH_C"/>
</dbReference>
<dbReference type="InParanoid" id="A0A0R2FRY9"/>